<comment type="caution">
    <text evidence="4">The sequence shown here is derived from an EMBL/GenBank/DDBJ whole genome shotgun (WGS) entry which is preliminary data.</text>
</comment>
<feature type="domain" description="Glycoside hydrolase family 31 TIM barrel" evidence="3">
    <location>
        <begin position="334"/>
        <end position="474"/>
    </location>
</feature>
<dbReference type="InterPro" id="IPR017853">
    <property type="entry name" value="GH"/>
</dbReference>
<reference evidence="5" key="1">
    <citation type="journal article" date="2019" name="Int. J. Syst. Evol. Microbiol.">
        <title>The Global Catalogue of Microorganisms (GCM) 10K type strain sequencing project: providing services to taxonomists for standard genome sequencing and annotation.</title>
        <authorList>
            <consortium name="The Broad Institute Genomics Platform"/>
            <consortium name="The Broad Institute Genome Sequencing Center for Infectious Disease"/>
            <person name="Wu L."/>
            <person name="Ma J."/>
        </authorList>
    </citation>
    <scope>NUCLEOTIDE SEQUENCE [LARGE SCALE GENOMIC DNA]</scope>
    <source>
        <strain evidence="5">CCUG 49560</strain>
    </source>
</reference>
<accession>A0ABV9EHD2</accession>
<dbReference type="Gene3D" id="3.20.20.80">
    <property type="entry name" value="Glycosidases"/>
    <property type="match status" value="1"/>
</dbReference>
<keyword evidence="2" id="KW-0378">Hydrolase</keyword>
<dbReference type="Pfam" id="PF01055">
    <property type="entry name" value="Glyco_hydro_31_2nd"/>
    <property type="match status" value="1"/>
</dbReference>
<proteinExistence type="inferred from homology"/>
<sequence>MRESQTVLERPAFRLRLGGPTAPFVHLDFETFTQPLLIGVGVDAPEALDREIDLVDRTIADRGEYERITWTAKSTRWDKFYHLDVYRDRLEFHAEVIGNGPISAVRYFETVEDATFREHFALTKHFNDKRHTPVRAYSRPSPTAFRRVFSPEPNTYGRQEFQPYENVQISVNADLDYQGGNLVANPGLLCFAVAARPEHEWLTFGLRVQPGEYHFSDYEYVGGEGFGLHLSCPGEVWVEGRAETPRVVMVLDRDPELALRSYVTALRAPVARGAFTDAAVSGATVPSASAGERPSWWSRPIVSGWGHQSYQGDLFRIRSPRERQKDNAVYTLCTEPNYRDIVRRLDDREVPWGTLVIDARWFLAAGLKNLDPGRWPDMRGFVDHVHSTGRRVLLWWGPWDPEGLPDDECVLYRPADRPARPLKRGKWDRLRPGSKVAIDVTLPQARERIRRQLRQVLGSGPGCFDIDGLKIDHVSATPAVDGMAFNAGSRRLFGIEAAKEMHRLIYQTAKEIKPDALIMGQSPNPYFADVLDMVRLGDIYTRDRDSVVADMAFRARMARIADENWLIDTDGWPLPSLSAFREYVEAQPGLGVPSLYYATHLDTTGEALTEAEFALIRSAWADL</sequence>
<dbReference type="EMBL" id="JBHSFN010000010">
    <property type="protein sequence ID" value="MFC4587992.1"/>
    <property type="molecule type" value="Genomic_DNA"/>
</dbReference>
<dbReference type="Proteomes" id="UP001595891">
    <property type="component" value="Unassembled WGS sequence"/>
</dbReference>
<evidence type="ECO:0000256" key="1">
    <source>
        <dbReference type="ARBA" id="ARBA00007806"/>
    </source>
</evidence>
<gene>
    <name evidence="4" type="ORF">ACFO8L_18010</name>
</gene>
<dbReference type="InterPro" id="IPR000322">
    <property type="entry name" value="Glyco_hydro_31_TIM"/>
</dbReference>
<protein>
    <submittedName>
        <fullName evidence="4">TIM-barrel domain-containing protein</fullName>
    </submittedName>
</protein>
<evidence type="ECO:0000313" key="4">
    <source>
        <dbReference type="EMBL" id="MFC4587992.1"/>
    </source>
</evidence>
<dbReference type="RefSeq" id="WP_262840764.1">
    <property type="nucleotide sequence ID" value="NZ_JANZYP010000002.1"/>
</dbReference>
<keyword evidence="5" id="KW-1185">Reference proteome</keyword>
<comment type="similarity">
    <text evidence="1 2">Belongs to the glycosyl hydrolase 31 family.</text>
</comment>
<name>A0ABV9EHD2_9ACTN</name>
<evidence type="ECO:0000313" key="5">
    <source>
        <dbReference type="Proteomes" id="UP001595891"/>
    </source>
</evidence>
<evidence type="ECO:0000259" key="3">
    <source>
        <dbReference type="Pfam" id="PF01055"/>
    </source>
</evidence>
<evidence type="ECO:0000256" key="2">
    <source>
        <dbReference type="RuleBase" id="RU361185"/>
    </source>
</evidence>
<dbReference type="SUPFAM" id="SSF51445">
    <property type="entry name" value="(Trans)glycosidases"/>
    <property type="match status" value="1"/>
</dbReference>
<organism evidence="4 5">
    <name type="scientific">Sphaerisporangium corydalis</name>
    <dbReference type="NCBI Taxonomy" id="1441875"/>
    <lineage>
        <taxon>Bacteria</taxon>
        <taxon>Bacillati</taxon>
        <taxon>Actinomycetota</taxon>
        <taxon>Actinomycetes</taxon>
        <taxon>Streptosporangiales</taxon>
        <taxon>Streptosporangiaceae</taxon>
        <taxon>Sphaerisporangium</taxon>
    </lineage>
</organism>
<keyword evidence="2" id="KW-0326">Glycosidase</keyword>